<reference evidence="9 10" key="1">
    <citation type="submission" date="2019-10" db="EMBL/GenBank/DDBJ databases">
        <title>Gracilibacillus sp. nov. isolated from rice seeds.</title>
        <authorList>
            <person name="He S."/>
        </authorList>
    </citation>
    <scope>NUCLEOTIDE SEQUENCE [LARGE SCALE GENOMIC DNA]</scope>
    <source>
        <strain evidence="9 10">TD8</strain>
    </source>
</reference>
<dbReference type="EMBL" id="WEID01000036">
    <property type="protein sequence ID" value="KAB8137724.1"/>
    <property type="molecule type" value="Genomic_DNA"/>
</dbReference>
<dbReference type="InterPro" id="IPR004761">
    <property type="entry name" value="Spore_GerAB"/>
</dbReference>
<organism evidence="9 10">
    <name type="scientific">Gracilibacillus oryzae</name>
    <dbReference type="NCBI Taxonomy" id="1672701"/>
    <lineage>
        <taxon>Bacteria</taxon>
        <taxon>Bacillati</taxon>
        <taxon>Bacillota</taxon>
        <taxon>Bacilli</taxon>
        <taxon>Bacillales</taxon>
        <taxon>Bacillaceae</taxon>
        <taxon>Gracilibacillus</taxon>
    </lineage>
</organism>
<keyword evidence="3" id="KW-0813">Transport</keyword>
<dbReference type="Pfam" id="PF03845">
    <property type="entry name" value="Spore_permease"/>
    <property type="match status" value="1"/>
</dbReference>
<dbReference type="GO" id="GO:0016020">
    <property type="term" value="C:membrane"/>
    <property type="evidence" value="ECO:0007669"/>
    <property type="project" value="UniProtKB-SubCell"/>
</dbReference>
<evidence type="ECO:0000256" key="5">
    <source>
        <dbReference type="ARBA" id="ARBA00022692"/>
    </source>
</evidence>
<dbReference type="NCBIfam" id="TIGR00912">
    <property type="entry name" value="2A0309"/>
    <property type="match status" value="1"/>
</dbReference>
<evidence type="ECO:0000256" key="6">
    <source>
        <dbReference type="ARBA" id="ARBA00022989"/>
    </source>
</evidence>
<feature type="transmembrane region" description="Helical" evidence="8">
    <location>
        <begin position="39"/>
        <end position="59"/>
    </location>
</feature>
<keyword evidence="10" id="KW-1185">Reference proteome</keyword>
<feature type="transmembrane region" description="Helical" evidence="8">
    <location>
        <begin position="79"/>
        <end position="98"/>
    </location>
</feature>
<evidence type="ECO:0000313" key="9">
    <source>
        <dbReference type="EMBL" id="KAB8137724.1"/>
    </source>
</evidence>
<evidence type="ECO:0000256" key="8">
    <source>
        <dbReference type="SAM" id="Phobius"/>
    </source>
</evidence>
<feature type="transmembrane region" description="Helical" evidence="8">
    <location>
        <begin position="182"/>
        <end position="203"/>
    </location>
</feature>
<feature type="transmembrane region" description="Helical" evidence="8">
    <location>
        <begin position="12"/>
        <end position="33"/>
    </location>
</feature>
<evidence type="ECO:0000313" key="10">
    <source>
        <dbReference type="Proteomes" id="UP000480246"/>
    </source>
</evidence>
<evidence type="ECO:0000256" key="7">
    <source>
        <dbReference type="ARBA" id="ARBA00023136"/>
    </source>
</evidence>
<dbReference type="Gene3D" id="1.20.1740.10">
    <property type="entry name" value="Amino acid/polyamine transporter I"/>
    <property type="match status" value="1"/>
</dbReference>
<proteinExistence type="inferred from homology"/>
<evidence type="ECO:0000256" key="4">
    <source>
        <dbReference type="ARBA" id="ARBA00022544"/>
    </source>
</evidence>
<keyword evidence="5 8" id="KW-0812">Transmembrane</keyword>
<keyword evidence="6 8" id="KW-1133">Transmembrane helix</keyword>
<gene>
    <name evidence="9" type="ORF">F9U64_07925</name>
</gene>
<evidence type="ECO:0000256" key="2">
    <source>
        <dbReference type="ARBA" id="ARBA00007998"/>
    </source>
</evidence>
<accession>A0A7C8GTW0</accession>
<dbReference type="AlphaFoldDB" id="A0A7C8GTW0"/>
<protein>
    <submittedName>
        <fullName evidence="9">GerAB/ArcD/ProY family transporter</fullName>
    </submittedName>
</protein>
<feature type="transmembrane region" description="Helical" evidence="8">
    <location>
        <begin position="215"/>
        <end position="240"/>
    </location>
</feature>
<sequence>MMEKIDGKQFTILVIMNTLGASIIFIPSIATGFGKENGWLTVLFSIAFGMLIVSMYSVIIKQQAERDIFCFIEDTFGKWFGVIIIILFNGYLFTNASANLWAIGDFMSLQILMGTPEQAIELIIIGTALIAIRHGIEVIGRTAEVFFPFTMLSTSLLTLLVMEEANWQNIQPVFQLNRLDTFVGTIPIIVITFLELFILLGITHKVNRPKSAQKGLLLGGFISGMLLLVITTACIVVLGLKATTHYTYPIYALGQRISLFNFLERVEILVAFIWFFTIFFKISITFYILSNGMSYLLKLKNHKTLSIPLALLLFLGSAILIPTTFNVFTFIYGPYLVFSVLFTIILPICILLINSVKSKQQKGS</sequence>
<dbReference type="PANTHER" id="PTHR34975">
    <property type="entry name" value="SPORE GERMINATION PROTEIN A2"/>
    <property type="match status" value="1"/>
</dbReference>
<dbReference type="GO" id="GO:0009847">
    <property type="term" value="P:spore germination"/>
    <property type="evidence" value="ECO:0007669"/>
    <property type="project" value="InterPro"/>
</dbReference>
<feature type="transmembrane region" description="Helical" evidence="8">
    <location>
        <begin position="335"/>
        <end position="356"/>
    </location>
</feature>
<comment type="caution">
    <text evidence="9">The sequence shown here is derived from an EMBL/GenBank/DDBJ whole genome shotgun (WGS) entry which is preliminary data.</text>
</comment>
<feature type="transmembrane region" description="Helical" evidence="8">
    <location>
        <begin position="268"/>
        <end position="289"/>
    </location>
</feature>
<dbReference type="OrthoDB" id="2078716at2"/>
<feature type="transmembrane region" description="Helical" evidence="8">
    <location>
        <begin position="309"/>
        <end position="329"/>
    </location>
</feature>
<comment type="subcellular location">
    <subcellularLocation>
        <location evidence="1">Membrane</location>
        <topology evidence="1">Multi-pass membrane protein</topology>
    </subcellularLocation>
</comment>
<keyword evidence="4" id="KW-0309">Germination</keyword>
<evidence type="ECO:0000256" key="3">
    <source>
        <dbReference type="ARBA" id="ARBA00022448"/>
    </source>
</evidence>
<comment type="similarity">
    <text evidence="2">Belongs to the amino acid-polyamine-organocation (APC) superfamily. Spore germination protein (SGP) (TC 2.A.3.9) family.</text>
</comment>
<evidence type="ECO:0000256" key="1">
    <source>
        <dbReference type="ARBA" id="ARBA00004141"/>
    </source>
</evidence>
<name>A0A7C8GTW0_9BACI</name>
<keyword evidence="7 8" id="KW-0472">Membrane</keyword>
<feature type="transmembrane region" description="Helical" evidence="8">
    <location>
        <begin position="118"/>
        <end position="136"/>
    </location>
</feature>
<feature type="transmembrane region" description="Helical" evidence="8">
    <location>
        <begin position="143"/>
        <end position="162"/>
    </location>
</feature>
<dbReference type="Proteomes" id="UP000480246">
    <property type="component" value="Unassembled WGS sequence"/>
</dbReference>
<dbReference type="PANTHER" id="PTHR34975:SF2">
    <property type="entry name" value="SPORE GERMINATION PROTEIN A2"/>
    <property type="match status" value="1"/>
</dbReference>